<dbReference type="GO" id="GO:0031410">
    <property type="term" value="C:cytoplasmic vesicle"/>
    <property type="evidence" value="ECO:0007669"/>
    <property type="project" value="UniProtKB-ARBA"/>
</dbReference>
<gene>
    <name evidence="9" type="ORF">MKW98_023650</name>
</gene>
<evidence type="ECO:0000256" key="1">
    <source>
        <dbReference type="ARBA" id="ARBA00000798"/>
    </source>
</evidence>
<comment type="caution">
    <text evidence="9">The sequence shown here is derived from an EMBL/GenBank/DDBJ whole genome shotgun (WGS) entry which is preliminary data.</text>
</comment>
<organism evidence="9 10">
    <name type="scientific">Papaver atlanticum</name>
    <dbReference type="NCBI Taxonomy" id="357466"/>
    <lineage>
        <taxon>Eukaryota</taxon>
        <taxon>Viridiplantae</taxon>
        <taxon>Streptophyta</taxon>
        <taxon>Embryophyta</taxon>
        <taxon>Tracheophyta</taxon>
        <taxon>Spermatophyta</taxon>
        <taxon>Magnoliopsida</taxon>
        <taxon>Ranunculales</taxon>
        <taxon>Papaveraceae</taxon>
        <taxon>Papaveroideae</taxon>
        <taxon>Papaver</taxon>
    </lineage>
</organism>
<dbReference type="InterPro" id="IPR012340">
    <property type="entry name" value="NA-bd_OB-fold"/>
</dbReference>
<evidence type="ECO:0000313" key="9">
    <source>
        <dbReference type="EMBL" id="KAI3928049.1"/>
    </source>
</evidence>
<dbReference type="EMBL" id="JAJJMB010007708">
    <property type="protein sequence ID" value="KAI3928049.1"/>
    <property type="molecule type" value="Genomic_DNA"/>
</dbReference>
<feature type="domain" description="PLD phosphodiesterase" evidence="8">
    <location>
        <begin position="478"/>
        <end position="505"/>
    </location>
</feature>
<dbReference type="InterPro" id="IPR011993">
    <property type="entry name" value="PH-like_dom_sf"/>
</dbReference>
<dbReference type="SMART" id="SM00155">
    <property type="entry name" value="PLDc"/>
    <property type="match status" value="2"/>
</dbReference>
<evidence type="ECO:0000256" key="4">
    <source>
        <dbReference type="ARBA" id="ARBA00022801"/>
    </source>
</evidence>
<evidence type="ECO:0000313" key="10">
    <source>
        <dbReference type="Proteomes" id="UP001202328"/>
    </source>
</evidence>
<accession>A0AAD4SZ63</accession>
<dbReference type="FunFam" id="3.30.870.10:FF:000011">
    <property type="entry name" value="Phospholipase"/>
    <property type="match status" value="1"/>
</dbReference>
<feature type="domain" description="PH" evidence="7">
    <location>
        <begin position="216"/>
        <end position="343"/>
    </location>
</feature>
<dbReference type="InterPro" id="IPR015679">
    <property type="entry name" value="PLipase_D_fam"/>
</dbReference>
<dbReference type="SMART" id="SM00233">
    <property type="entry name" value="PH"/>
    <property type="match status" value="1"/>
</dbReference>
<proteinExistence type="predicted"/>
<dbReference type="GO" id="GO:0009395">
    <property type="term" value="P:phospholipid catabolic process"/>
    <property type="evidence" value="ECO:0007669"/>
    <property type="project" value="TreeGrafter"/>
</dbReference>
<dbReference type="InterPro" id="IPR025202">
    <property type="entry name" value="PLD-like_dom"/>
</dbReference>
<dbReference type="Pfam" id="PF13091">
    <property type="entry name" value="PLDc_2"/>
    <property type="match status" value="1"/>
</dbReference>
<dbReference type="EC" id="3.1.4.4" evidence="2"/>
<dbReference type="CDD" id="cd09141">
    <property type="entry name" value="PLDc_vPLD1_2_yPLD_like_2"/>
    <property type="match status" value="1"/>
</dbReference>
<dbReference type="CDD" id="cd01254">
    <property type="entry name" value="PH_PLD"/>
    <property type="match status" value="1"/>
</dbReference>
<dbReference type="Gene3D" id="3.30.870.10">
    <property type="entry name" value="Endonuclease Chain A"/>
    <property type="match status" value="2"/>
</dbReference>
<dbReference type="PANTHER" id="PTHR18896:SF76">
    <property type="entry name" value="PHOSPHOLIPASE"/>
    <property type="match status" value="1"/>
</dbReference>
<keyword evidence="10" id="KW-1185">Reference proteome</keyword>
<dbReference type="SUPFAM" id="SSF50729">
    <property type="entry name" value="PH domain-like"/>
    <property type="match status" value="1"/>
</dbReference>
<keyword evidence="6" id="KW-0443">Lipid metabolism</keyword>
<evidence type="ECO:0000256" key="2">
    <source>
        <dbReference type="ARBA" id="ARBA00012027"/>
    </source>
</evidence>
<evidence type="ECO:0000256" key="3">
    <source>
        <dbReference type="ARBA" id="ARBA00022737"/>
    </source>
</evidence>
<name>A0AAD4SZ63_9MAGN</name>
<dbReference type="Pfam" id="PF15490">
    <property type="entry name" value="Ten1_2"/>
    <property type="match status" value="1"/>
</dbReference>
<dbReference type="GO" id="GO:0005886">
    <property type="term" value="C:plasma membrane"/>
    <property type="evidence" value="ECO:0007669"/>
    <property type="project" value="TreeGrafter"/>
</dbReference>
<dbReference type="InterPro" id="IPR001736">
    <property type="entry name" value="PLipase_D/transphosphatidylase"/>
</dbReference>
<dbReference type="GO" id="GO:0003697">
    <property type="term" value="F:single-stranded DNA binding"/>
    <property type="evidence" value="ECO:0007669"/>
    <property type="project" value="InterPro"/>
</dbReference>
<evidence type="ECO:0000259" key="7">
    <source>
        <dbReference type="PROSITE" id="PS50003"/>
    </source>
</evidence>
<dbReference type="Gene3D" id="2.40.50.140">
    <property type="entry name" value="Nucleic acid-binding proteins"/>
    <property type="match status" value="1"/>
</dbReference>
<evidence type="ECO:0000256" key="6">
    <source>
        <dbReference type="ARBA" id="ARBA00023098"/>
    </source>
</evidence>
<protein>
    <recommendedName>
        <fullName evidence="2">phospholipase D</fullName>
        <ecNumber evidence="2">3.1.4.4</ecNumber>
    </recommendedName>
</protein>
<sequence>MSMEEQLIKSGYVDSQSEPLIPSSSLSSTNQICSSPDTAYRIFEELPKATVISVTRPDVVDFSLRVLSYTIEFQYKEFNWILQKKASQLIYLHLRLKKRAIIEEFHDKQEQVKEWLHCLGIGDYHPTVIQDDDEADDENFHLHHKETTKNSYVPSRAALPFITPALGRQKYVMERAKVAMQEYLNHFLGNMDIVNSREVCNFLEVSKLSFAPEYGPKLKEGYVMVNHPTKIPMEEDVGRCCMGNWFNFCSGNWQKVWAVLKPGFLALLEDPFDTQLLDIVLFDVLPASNEKGESHVSLVEESVESSLLHYSFLVSSGSQSLNLRTRTKAEVREWVTAISDAGLGAPEGWCYPQRFGSFAPPRGLTEDASQAQWFVDGKAAFEAIALAIEEAKSEIFITDWWLCPELYLRRPFNACASSRLDILLEAKAKQGVKIYILLYKEVPIISNINSAVCKQKLLSIHENVRVLRYPDHISTGIYLWSHHEKLVIIDYRICFIGGLDLCFGRYDNFEHKVGDFPATIWPGKDYYNPRESQPNSWEDTMTDELDRGTCPRMPWHDVHCALWGPPCLDIARHFVLRWNLAKRNKAQNLDTIPLLIPRHYMERSTKIERESNSVEHGCTDSMKQNYFLSLSPLEDVPSLFPAEAYELDAENEDPNLNGFNITQVLTISRSFSSPSPDSKAKPSQSGIQYLDEWWGTQERGDQVVSSNEARQVGPRTSCHCQVIRSVSQWSAGTSQTEDSIHNAYCSLIEQAEHYIYIENQFFISGLSQDEIIKNRVLEALYKRIIRADKEQKCFRVIIVIPLLPDFEGGLDGGGSASARALIHWQYRTICRGRHSILQNLYDVLGPRTHDYISFYSLRNYGRLRDDGPLVTNQVYVHSKIMIIDDRKALIGSSNINDRSLLGSRDSEIGIVIEDKEFVDSSMNGKPWKAGKFCFSLRLSLWSEHLGLCDTEISKINDLAADKTYRDIWMTTAKTNTDIYQDIFACIPNDHLHSRSEVKQSMAYWKEKLGHTTNDLGVASQKIEAHPRGDGRFTDPMEKLKSIRGHLVLYPLEFMCQEEDLRPMFNHTEFYVKPQVRGSLLVRQLMTQGISKFFAVLHYVMCRDLYSANSLALGVGSSITKVPLMVVESQIVVQMPVYLHQFRKLFVWFCCVIIMEEEVYDPIEEEPHTIRHGVLVSLEDLTPSSPHFTDGSSIRVTGKLKEYHLETSTALIIDGGYQLKINTEQMNKLNIQVGFTYQFIGELVFRPNSNEPVLQARVGRNVDGIDLNLYKKSLKLLKRFQADNMRDETTT</sequence>
<dbReference type="SUPFAM" id="SSF56024">
    <property type="entry name" value="Phospholipase D/nuclease"/>
    <property type="match status" value="2"/>
</dbReference>
<feature type="domain" description="PLD phosphodiesterase" evidence="8">
    <location>
        <begin position="872"/>
        <end position="899"/>
    </location>
</feature>
<keyword evidence="4" id="KW-0378">Hydrolase</keyword>
<evidence type="ECO:0000256" key="5">
    <source>
        <dbReference type="ARBA" id="ARBA00022963"/>
    </source>
</evidence>
<dbReference type="GO" id="GO:0004630">
    <property type="term" value="F:phospholipase D activity"/>
    <property type="evidence" value="ECO:0007669"/>
    <property type="project" value="UniProtKB-EC"/>
</dbReference>
<dbReference type="Pfam" id="PF00614">
    <property type="entry name" value="PLDc"/>
    <property type="match status" value="1"/>
</dbReference>
<comment type="catalytic activity">
    <reaction evidence="1">
        <text>a 1,2-diacyl-sn-glycero-3-phosphocholine + H2O = a 1,2-diacyl-sn-glycero-3-phosphate + choline + H(+)</text>
        <dbReference type="Rhea" id="RHEA:14445"/>
        <dbReference type="ChEBI" id="CHEBI:15354"/>
        <dbReference type="ChEBI" id="CHEBI:15377"/>
        <dbReference type="ChEBI" id="CHEBI:15378"/>
        <dbReference type="ChEBI" id="CHEBI:57643"/>
        <dbReference type="ChEBI" id="CHEBI:58608"/>
        <dbReference type="EC" id="3.1.4.4"/>
    </reaction>
</comment>
<dbReference type="InterPro" id="IPR036871">
    <property type="entry name" value="PX_dom_sf"/>
</dbReference>
<keyword evidence="3" id="KW-0677">Repeat</keyword>
<reference evidence="9" key="1">
    <citation type="submission" date="2022-04" db="EMBL/GenBank/DDBJ databases">
        <title>A functionally conserved STORR gene fusion in Papaver species that diverged 16.8 million years ago.</title>
        <authorList>
            <person name="Catania T."/>
        </authorList>
    </citation>
    <scope>NUCLEOTIDE SEQUENCE</scope>
    <source>
        <strain evidence="9">S-188037</strain>
    </source>
</reference>
<dbReference type="PROSITE" id="PS50003">
    <property type="entry name" value="PH_DOMAIN"/>
    <property type="match status" value="1"/>
</dbReference>
<dbReference type="InterPro" id="IPR029146">
    <property type="entry name" value="Ten1_animal_plant"/>
</dbReference>
<dbReference type="Proteomes" id="UP001202328">
    <property type="component" value="Unassembled WGS sequence"/>
</dbReference>
<dbReference type="GO" id="GO:1990879">
    <property type="term" value="C:CST complex"/>
    <property type="evidence" value="ECO:0007669"/>
    <property type="project" value="InterPro"/>
</dbReference>
<evidence type="ECO:0000259" key="8">
    <source>
        <dbReference type="PROSITE" id="PS50035"/>
    </source>
</evidence>
<dbReference type="InterPro" id="IPR001849">
    <property type="entry name" value="PH_domain"/>
</dbReference>
<dbReference type="GO" id="GO:0035091">
    <property type="term" value="F:phosphatidylinositol binding"/>
    <property type="evidence" value="ECO:0007669"/>
    <property type="project" value="InterPro"/>
</dbReference>
<keyword evidence="5" id="KW-0442">Lipid degradation</keyword>
<dbReference type="PANTHER" id="PTHR18896">
    <property type="entry name" value="PHOSPHOLIPASE D"/>
    <property type="match status" value="1"/>
</dbReference>
<dbReference type="CDD" id="cd09138">
    <property type="entry name" value="PLDc_vPLD1_2_yPLD_like_1"/>
    <property type="match status" value="1"/>
</dbReference>
<dbReference type="SUPFAM" id="SSF64268">
    <property type="entry name" value="PX domain"/>
    <property type="match status" value="1"/>
</dbReference>
<dbReference type="PROSITE" id="PS50035">
    <property type="entry name" value="PLD"/>
    <property type="match status" value="2"/>
</dbReference>
<dbReference type="Gene3D" id="2.30.29.30">
    <property type="entry name" value="Pleckstrin-homology domain (PH domain)/Phosphotyrosine-binding domain (PTB)"/>
    <property type="match status" value="1"/>
</dbReference>